<dbReference type="PANTHER" id="PTHR37984">
    <property type="entry name" value="PROTEIN CBG26694"/>
    <property type="match status" value="1"/>
</dbReference>
<feature type="region of interest" description="Disordered" evidence="2">
    <location>
        <begin position="1166"/>
        <end position="1319"/>
    </location>
</feature>
<feature type="compositionally biased region" description="Acidic residues" evidence="2">
    <location>
        <begin position="1127"/>
        <end position="1143"/>
    </location>
</feature>
<dbReference type="GO" id="GO:0003676">
    <property type="term" value="F:nucleic acid binding"/>
    <property type="evidence" value="ECO:0007669"/>
    <property type="project" value="InterPro"/>
</dbReference>
<dbReference type="CDD" id="cd09274">
    <property type="entry name" value="RNase_HI_RT_Ty3"/>
    <property type="match status" value="1"/>
</dbReference>
<dbReference type="InterPro" id="IPR000477">
    <property type="entry name" value="RT_dom"/>
</dbReference>
<dbReference type="FunFam" id="3.30.70.270:FF:000020">
    <property type="entry name" value="Transposon Tf2-6 polyprotein-like Protein"/>
    <property type="match status" value="1"/>
</dbReference>
<accession>A0A7J6KU29</accession>
<dbReference type="Proteomes" id="UP000572268">
    <property type="component" value="Unassembled WGS sequence"/>
</dbReference>
<dbReference type="CDD" id="cd01647">
    <property type="entry name" value="RT_LTR"/>
    <property type="match status" value="1"/>
</dbReference>
<dbReference type="Pfam" id="PF00078">
    <property type="entry name" value="RVT_1"/>
    <property type="match status" value="1"/>
</dbReference>
<dbReference type="InterPro" id="IPR036397">
    <property type="entry name" value="RNaseH_sf"/>
</dbReference>
<protein>
    <recommendedName>
        <fullName evidence="3">Integrase catalytic domain-containing protein</fullName>
    </recommendedName>
</protein>
<dbReference type="SUPFAM" id="SSF56672">
    <property type="entry name" value="DNA/RNA polymerases"/>
    <property type="match status" value="1"/>
</dbReference>
<evidence type="ECO:0000313" key="4">
    <source>
        <dbReference type="EMBL" id="KAF4650487.1"/>
    </source>
</evidence>
<feature type="compositionally biased region" description="Pro residues" evidence="2">
    <location>
        <begin position="1024"/>
        <end position="1042"/>
    </location>
</feature>
<evidence type="ECO:0000256" key="2">
    <source>
        <dbReference type="SAM" id="MobiDB-lite"/>
    </source>
</evidence>
<dbReference type="Pfam" id="PF17919">
    <property type="entry name" value="RT_RNaseH_2"/>
    <property type="match status" value="1"/>
</dbReference>
<evidence type="ECO:0000313" key="5">
    <source>
        <dbReference type="Proteomes" id="UP000572268"/>
    </source>
</evidence>
<feature type="compositionally biased region" description="Basic and acidic residues" evidence="2">
    <location>
        <begin position="1310"/>
        <end position="1319"/>
    </location>
</feature>
<dbReference type="Gene3D" id="3.30.420.10">
    <property type="entry name" value="Ribonuclease H-like superfamily/Ribonuclease H"/>
    <property type="match status" value="1"/>
</dbReference>
<gene>
    <name evidence="4" type="ORF">FOL46_000944</name>
</gene>
<name>A0A7J6KU29_PEROL</name>
<sequence length="1319" mass="148174">LWFLANPAPYHRALQQIRSEHVPEYAKVLRASMVVPPITGPTLLSSIIPDKGLSPPEKRPGEGVDVDELDGDDLAAALEFAVPDFQTDGVELPQFPGDAKYGRYKALCSEFSDLFSKRPGRCDHMQHEIHLKKDKPIAEKVRRVPHKWRSDVEEMVSEMLAADVMELSSSSYRFPRVYVPKKDGRVRMCIDYRELNKVVDLDAYPVPRPDDVQEHLKGAKVFSTLDLRSGYWQMLLRPEDREKTAFCPGPGFPLYQWKRVAFGLSNAPASFQRLMHFELGDLPFVRIYLDDVLVFSPDEKTHLEHLRIIFERLRSANLTLAPDKCDFGQPEVEYLGHVFDEVGMKPARSKVSAITTWPVPETTMELRSFLGLAGYYRKFIDNYSARERPLRELLAACKALDGKDDVGRVQELWSDVHEATFVDLKTALARLPYLMYPDFGRQFQIFTDASDYAVGGVLEQDGRPLGYFSRSLTGAQLNWPTYEKEAYALLKTLDFFHHFIIGYPLEVVMVTDHRPLTWLRKATSPKAYRFTVRYREGTKHVNADALSRIRPVTLKKEGVPDVEMLSAEQLGCGTEQVRLLEPRRLSATLEGGELSGSVRLTSPIVCILSVAPRWTKEELRNVQQADPTLSLVFERRSDPAPLARNELIGPELMPYKKIWGQLDVVDGVLVRLVRPLPDDKPRLVPVVPQAIRSEVLLQFHDDDGHFGKERVGQKLTSLCHWPGMLTAVADYICECRRCKEAKKKVVPPMDLVTIPVGRPWHTVAIDFLSLSTPVGSFSKLLVVVDYFTKFAEAFPVTDETAASASVLLSDNGPAFESKVFEKVLTGLGCKRAHCTVYHPQGNGLVERFNQTVLGMLRTHVDHSYDWLGKLRTVLWCYNTSVHASTGHTPYFLMFGREPNVGYFPPLSDAFNLHDPITWSEEQAHTRARIQDTVDLYVSYAGARQKYFYDKKAKSRVFFVGQKVQLKRFPSSRGRRDKLLSGWEDGWFVKRIMPGRVVKAVEVMHEDTGHTKVISVDLLHIDPLQPPHPPPHMSIVRHPPPPLEDPHLSDFPLLYDGPVNDDAMPSDNIDVPSVLGDSGNAEDQQQDGHEEVPAQAQGLVEYDVWELIPPEDRGVVEDPVVPNPEGEQRDEDVRDEDVEPEDVEPLVRPEVVDDVPIENVPILPLNDVPVLPLNDAPVLPGSPVTPASADDGMVRGLVSPRAGTPVDDPESPPDLLTPMVSSPERSPGFGSAREESSPPQSSVRSEESRAEGVQDVVDQVDDAPLVDAGNQQEEAGGIRRDDASVGWRSTRVRRPPSAPFDPSQYVPLASRRHDENGRTN</sequence>
<dbReference type="Pfam" id="PF17921">
    <property type="entry name" value="Integrase_H2C2"/>
    <property type="match status" value="1"/>
</dbReference>
<feature type="domain" description="Integrase catalytic" evidence="3">
    <location>
        <begin position="739"/>
        <end position="897"/>
    </location>
</feature>
<dbReference type="InterPro" id="IPR043128">
    <property type="entry name" value="Rev_trsase/Diguanyl_cyclase"/>
</dbReference>
<reference evidence="4 5" key="1">
    <citation type="submission" date="2020-04" db="EMBL/GenBank/DDBJ databases">
        <title>Perkinsus olseni comparative genomics.</title>
        <authorList>
            <person name="Bogema D.R."/>
        </authorList>
    </citation>
    <scope>NUCLEOTIDE SEQUENCE [LARGE SCALE GENOMIC DNA]</scope>
    <source>
        <strain evidence="4">ATCC PRA-31</strain>
    </source>
</reference>
<dbReference type="PROSITE" id="PS50994">
    <property type="entry name" value="INTEGRASE"/>
    <property type="match status" value="1"/>
</dbReference>
<dbReference type="GO" id="GO:0015074">
    <property type="term" value="P:DNA integration"/>
    <property type="evidence" value="ECO:0007669"/>
    <property type="project" value="InterPro"/>
</dbReference>
<dbReference type="InterPro" id="IPR041577">
    <property type="entry name" value="RT_RNaseH_2"/>
</dbReference>
<dbReference type="InterPro" id="IPR041588">
    <property type="entry name" value="Integrase_H2C2"/>
</dbReference>
<feature type="region of interest" description="Disordered" evidence="2">
    <location>
        <begin position="1110"/>
        <end position="1153"/>
    </location>
</feature>
<proteinExistence type="predicted"/>
<dbReference type="InterPro" id="IPR001584">
    <property type="entry name" value="Integrase_cat-core"/>
</dbReference>
<feature type="non-terminal residue" evidence="4">
    <location>
        <position position="1319"/>
    </location>
</feature>
<organism evidence="4 5">
    <name type="scientific">Perkinsus olseni</name>
    <name type="common">Perkinsus atlanticus</name>
    <dbReference type="NCBI Taxonomy" id="32597"/>
    <lineage>
        <taxon>Eukaryota</taxon>
        <taxon>Sar</taxon>
        <taxon>Alveolata</taxon>
        <taxon>Perkinsozoa</taxon>
        <taxon>Perkinsea</taxon>
        <taxon>Perkinsida</taxon>
        <taxon>Perkinsidae</taxon>
        <taxon>Perkinsus</taxon>
    </lineage>
</organism>
<keyword evidence="1" id="KW-0511">Multifunctional enzyme</keyword>
<dbReference type="PANTHER" id="PTHR37984:SF5">
    <property type="entry name" value="PROTEIN NYNRIN-LIKE"/>
    <property type="match status" value="1"/>
</dbReference>
<dbReference type="EMBL" id="JABANN010001238">
    <property type="protein sequence ID" value="KAF4650487.1"/>
    <property type="molecule type" value="Genomic_DNA"/>
</dbReference>
<dbReference type="InterPro" id="IPR043502">
    <property type="entry name" value="DNA/RNA_pol_sf"/>
</dbReference>
<evidence type="ECO:0000259" key="3">
    <source>
        <dbReference type="PROSITE" id="PS50994"/>
    </source>
</evidence>
<dbReference type="Gene3D" id="1.10.340.70">
    <property type="match status" value="1"/>
</dbReference>
<feature type="region of interest" description="Disordered" evidence="2">
    <location>
        <begin position="1024"/>
        <end position="1091"/>
    </location>
</feature>
<dbReference type="Gene3D" id="3.10.10.10">
    <property type="entry name" value="HIV Type 1 Reverse Transcriptase, subunit A, domain 1"/>
    <property type="match status" value="1"/>
</dbReference>
<comment type="caution">
    <text evidence="4">The sequence shown here is derived from an EMBL/GenBank/DDBJ whole genome shotgun (WGS) entry which is preliminary data.</text>
</comment>
<dbReference type="Gene3D" id="3.30.70.270">
    <property type="match status" value="2"/>
</dbReference>
<evidence type="ECO:0000256" key="1">
    <source>
        <dbReference type="ARBA" id="ARBA00023268"/>
    </source>
</evidence>
<dbReference type="GO" id="GO:0003824">
    <property type="term" value="F:catalytic activity"/>
    <property type="evidence" value="ECO:0007669"/>
    <property type="project" value="UniProtKB-KW"/>
</dbReference>
<dbReference type="InterPro" id="IPR050951">
    <property type="entry name" value="Retrovirus_Pol_polyprotein"/>
</dbReference>
<dbReference type="FunFam" id="1.10.340.70:FF:000001">
    <property type="entry name" value="Retrovirus-related Pol polyprotein from transposon gypsy-like Protein"/>
    <property type="match status" value="1"/>
</dbReference>
<dbReference type="SUPFAM" id="SSF53098">
    <property type="entry name" value="Ribonuclease H-like"/>
    <property type="match status" value="1"/>
</dbReference>
<dbReference type="InterPro" id="IPR012337">
    <property type="entry name" value="RNaseH-like_sf"/>
</dbReference>